<feature type="transmembrane region" description="Helical" evidence="5">
    <location>
        <begin position="98"/>
        <end position="129"/>
    </location>
</feature>
<dbReference type="InterPro" id="IPR052527">
    <property type="entry name" value="Metal_cation-efflux_comp"/>
</dbReference>
<comment type="subcellular location">
    <subcellularLocation>
        <location evidence="1">Endomembrane system</location>
        <topology evidence="1">Multi-pass membrane protein</topology>
    </subcellularLocation>
</comment>
<reference evidence="6 7" key="1">
    <citation type="submission" date="2023-03" db="EMBL/GenBank/DDBJ databases">
        <authorList>
            <person name="Menendez E."/>
            <person name="Kaur S."/>
            <person name="Flores-Felix J.D."/>
            <person name="diCenzo G.C."/>
            <person name="Peix A."/>
            <person name="Velazquez E."/>
        </authorList>
    </citation>
    <scope>NUCLEOTIDE SEQUENCE [LARGE SCALE GENOMIC DNA]</scope>
    <source>
        <strain evidence="6 7">CCBAU 71714</strain>
        <plasmid evidence="6 7">pSkuCCBAU71714a</plasmid>
    </source>
</reference>
<name>A0ABY8TG19_9HYPH</name>
<dbReference type="PANTHER" id="PTHR43847:SF1">
    <property type="entry name" value="BLL3993 PROTEIN"/>
    <property type="match status" value="1"/>
</dbReference>
<evidence type="ECO:0000313" key="6">
    <source>
        <dbReference type="EMBL" id="WHS96264.1"/>
    </source>
</evidence>
<keyword evidence="4 5" id="KW-0472">Membrane</keyword>
<gene>
    <name evidence="6" type="ORF">PZL22_005116</name>
</gene>
<dbReference type="InterPro" id="IPR007318">
    <property type="entry name" value="Phopholipid_MeTrfase"/>
</dbReference>
<evidence type="ECO:0000313" key="7">
    <source>
        <dbReference type="Proteomes" id="UP001233264"/>
    </source>
</evidence>
<evidence type="ECO:0000256" key="3">
    <source>
        <dbReference type="ARBA" id="ARBA00022989"/>
    </source>
</evidence>
<geneLocation type="plasmid" evidence="6 7">
    <name>pSkuCCBAU71714a</name>
</geneLocation>
<keyword evidence="3 5" id="KW-1133">Transmembrane helix</keyword>
<dbReference type="PANTHER" id="PTHR43847">
    <property type="entry name" value="BLL3993 PROTEIN"/>
    <property type="match status" value="1"/>
</dbReference>
<evidence type="ECO:0000256" key="2">
    <source>
        <dbReference type="ARBA" id="ARBA00022692"/>
    </source>
</evidence>
<dbReference type="Gene3D" id="1.20.120.1630">
    <property type="match status" value="1"/>
</dbReference>
<dbReference type="Pfam" id="PF04191">
    <property type="entry name" value="PEMT"/>
    <property type="match status" value="1"/>
</dbReference>
<feature type="transmembrane region" description="Helical" evidence="5">
    <location>
        <begin position="20"/>
        <end position="41"/>
    </location>
</feature>
<feature type="transmembrane region" description="Helical" evidence="5">
    <location>
        <begin position="48"/>
        <end position="67"/>
    </location>
</feature>
<keyword evidence="7" id="KW-1185">Reference proteome</keyword>
<organism evidence="6 7">
    <name type="scientific">Sinorhizobium kummerowiae</name>
    <dbReference type="NCBI Taxonomy" id="158892"/>
    <lineage>
        <taxon>Bacteria</taxon>
        <taxon>Pseudomonadati</taxon>
        <taxon>Pseudomonadota</taxon>
        <taxon>Alphaproteobacteria</taxon>
        <taxon>Hyphomicrobiales</taxon>
        <taxon>Rhizobiaceae</taxon>
        <taxon>Sinorhizobium/Ensifer group</taxon>
        <taxon>Sinorhizobium</taxon>
    </lineage>
</organism>
<evidence type="ECO:0000256" key="5">
    <source>
        <dbReference type="SAM" id="Phobius"/>
    </source>
</evidence>
<sequence>MNDAGGSFRDSPGAVVRPPIAWAVAALSGLVLDALYPLPFLSAAMPAGWLGAIVFLAGLGLLVWAAATLRRAGTRIQTVQPTTTIVNEGPYRYSRNPIYVGMFLGLIGLSLGFDSLWLLITLVPFYFVIRNGVVAREEVYLERKFDDAYRAYKTRVRRCRAESVPPCRLRWHSEPPDNCFRQQGASTVRVGLLVPPILHSR</sequence>
<evidence type="ECO:0000256" key="4">
    <source>
        <dbReference type="ARBA" id="ARBA00023136"/>
    </source>
</evidence>
<keyword evidence="6" id="KW-0614">Plasmid</keyword>
<evidence type="ECO:0000256" key="1">
    <source>
        <dbReference type="ARBA" id="ARBA00004127"/>
    </source>
</evidence>
<accession>A0ABY8TG19</accession>
<protein>
    <submittedName>
        <fullName evidence="6">Isoprenylcysteine carboxylmethyltransferase family protein</fullName>
    </submittedName>
</protein>
<dbReference type="EMBL" id="CP120366">
    <property type="protein sequence ID" value="WHS96264.1"/>
    <property type="molecule type" value="Genomic_DNA"/>
</dbReference>
<dbReference type="RefSeq" id="WP_234837641.1">
    <property type="nucleotide sequence ID" value="NZ_CP120366.1"/>
</dbReference>
<dbReference type="Proteomes" id="UP001233264">
    <property type="component" value="Plasmid pSkuCCBAU71714a"/>
</dbReference>
<proteinExistence type="predicted"/>
<keyword evidence="2 5" id="KW-0812">Transmembrane</keyword>